<reference evidence="2 3" key="2">
    <citation type="submission" date="2018-11" db="EMBL/GenBank/DDBJ databases">
        <authorList>
            <consortium name="Pathogen Informatics"/>
        </authorList>
    </citation>
    <scope>NUCLEOTIDE SEQUENCE [LARGE SCALE GENOMIC DNA]</scope>
</reference>
<accession>A0A0N4Y1P9</accession>
<reference evidence="4" key="1">
    <citation type="submission" date="2017-02" db="UniProtKB">
        <authorList>
            <consortium name="WormBaseParasite"/>
        </authorList>
    </citation>
    <scope>IDENTIFICATION</scope>
</reference>
<feature type="compositionally biased region" description="Basic and acidic residues" evidence="1">
    <location>
        <begin position="26"/>
        <end position="42"/>
    </location>
</feature>
<dbReference type="AlphaFoldDB" id="A0A0N4Y1P9"/>
<dbReference type="EMBL" id="UYSL01020159">
    <property type="protein sequence ID" value="VDL73150.1"/>
    <property type="molecule type" value="Genomic_DNA"/>
</dbReference>
<dbReference type="Proteomes" id="UP000271162">
    <property type="component" value="Unassembled WGS sequence"/>
</dbReference>
<evidence type="ECO:0000313" key="4">
    <source>
        <dbReference type="WBParaSite" id="NBR_0000956001-mRNA-1"/>
    </source>
</evidence>
<name>A0A0N4Y1P9_NIPBR</name>
<sequence>MSPYGNDELDCEAAIGVGVVRTLNRGTDERSRTQSKTMVDRSRHAKPTLQNEGFLVVKERFLSLGRPLKGGFALTQFI</sequence>
<evidence type="ECO:0000313" key="3">
    <source>
        <dbReference type="Proteomes" id="UP000271162"/>
    </source>
</evidence>
<feature type="region of interest" description="Disordered" evidence="1">
    <location>
        <begin position="25"/>
        <end position="44"/>
    </location>
</feature>
<gene>
    <name evidence="2" type="ORF">NBR_LOCUS9561</name>
</gene>
<dbReference type="WBParaSite" id="NBR_0000956001-mRNA-1">
    <property type="protein sequence ID" value="NBR_0000956001-mRNA-1"/>
    <property type="gene ID" value="NBR_0000956001"/>
</dbReference>
<keyword evidence="3" id="KW-1185">Reference proteome</keyword>
<protein>
    <submittedName>
        <fullName evidence="4">Transposase</fullName>
    </submittedName>
</protein>
<organism evidence="4">
    <name type="scientific">Nippostrongylus brasiliensis</name>
    <name type="common">Rat hookworm</name>
    <dbReference type="NCBI Taxonomy" id="27835"/>
    <lineage>
        <taxon>Eukaryota</taxon>
        <taxon>Metazoa</taxon>
        <taxon>Ecdysozoa</taxon>
        <taxon>Nematoda</taxon>
        <taxon>Chromadorea</taxon>
        <taxon>Rhabditida</taxon>
        <taxon>Rhabditina</taxon>
        <taxon>Rhabditomorpha</taxon>
        <taxon>Strongyloidea</taxon>
        <taxon>Heligmosomidae</taxon>
        <taxon>Nippostrongylus</taxon>
    </lineage>
</organism>
<proteinExistence type="predicted"/>
<evidence type="ECO:0000313" key="2">
    <source>
        <dbReference type="EMBL" id="VDL73150.1"/>
    </source>
</evidence>
<evidence type="ECO:0000256" key="1">
    <source>
        <dbReference type="SAM" id="MobiDB-lite"/>
    </source>
</evidence>